<evidence type="ECO:0000313" key="1">
    <source>
        <dbReference type="EMBL" id="GAX78547.1"/>
    </source>
</evidence>
<proteinExistence type="predicted"/>
<comment type="caution">
    <text evidence="1">The sequence shown here is derived from an EMBL/GenBank/DDBJ whole genome shotgun (WGS) entry which is preliminary data.</text>
</comment>
<dbReference type="OrthoDB" id="200029at2759"/>
<accession>A0A250X654</accession>
<protein>
    <submittedName>
        <fullName evidence="1">Uncharacterized protein</fullName>
    </submittedName>
</protein>
<sequence>MSKRRMSLPTASTNVNRAYRRTIRNISSELFPCKTHKPHGCIDRIETARIALIISSITTTLVLGHPAFAQVNPDGMPGCSPGASCVSTSALNSPSSYMPPWLFSPDTKREAFRRLMTELQAWNAEVLEADESAGYIRANVPGEYNDSDDVQLLIKDESLVLFRSQAQRALPDPPFCFTKGCTNGPRNRSRMERLRDSLGWSNLETDEDKSWRQIFLH</sequence>
<gene>
    <name evidence="1" type="ORF">CEUSTIGMA_g5987.t1</name>
</gene>
<dbReference type="Proteomes" id="UP000232323">
    <property type="component" value="Unassembled WGS sequence"/>
</dbReference>
<reference evidence="1 2" key="1">
    <citation type="submission" date="2017-08" db="EMBL/GenBank/DDBJ databases">
        <title>Acidophilic green algal genome provides insights into adaptation to an acidic environment.</title>
        <authorList>
            <person name="Hirooka S."/>
            <person name="Hirose Y."/>
            <person name="Kanesaki Y."/>
            <person name="Higuchi S."/>
            <person name="Fujiwara T."/>
            <person name="Onuma R."/>
            <person name="Era A."/>
            <person name="Ohbayashi R."/>
            <person name="Uzuka A."/>
            <person name="Nozaki H."/>
            <person name="Yoshikawa H."/>
            <person name="Miyagishima S.Y."/>
        </authorList>
    </citation>
    <scope>NUCLEOTIDE SEQUENCE [LARGE SCALE GENOMIC DNA]</scope>
    <source>
        <strain evidence="1 2">NIES-2499</strain>
    </source>
</reference>
<dbReference type="InterPro" id="IPR010865">
    <property type="entry name" value="DUF1499"/>
</dbReference>
<dbReference type="AlphaFoldDB" id="A0A250X654"/>
<evidence type="ECO:0000313" key="2">
    <source>
        <dbReference type="Proteomes" id="UP000232323"/>
    </source>
</evidence>
<dbReference type="PANTHER" id="PTHR34801">
    <property type="entry name" value="EXPRESSED PROTEIN"/>
    <property type="match status" value="1"/>
</dbReference>
<dbReference type="EMBL" id="BEGY01000033">
    <property type="protein sequence ID" value="GAX78547.1"/>
    <property type="molecule type" value="Genomic_DNA"/>
</dbReference>
<name>A0A250X654_9CHLO</name>
<dbReference type="PANTHER" id="PTHR34801:SF5">
    <property type="entry name" value="BRCT DOMAIN-CONTAINING PROTEIN"/>
    <property type="match status" value="1"/>
</dbReference>
<keyword evidence="2" id="KW-1185">Reference proteome</keyword>
<dbReference type="Pfam" id="PF07386">
    <property type="entry name" value="DUF1499"/>
    <property type="match status" value="1"/>
</dbReference>
<organism evidence="1 2">
    <name type="scientific">Chlamydomonas eustigma</name>
    <dbReference type="NCBI Taxonomy" id="1157962"/>
    <lineage>
        <taxon>Eukaryota</taxon>
        <taxon>Viridiplantae</taxon>
        <taxon>Chlorophyta</taxon>
        <taxon>core chlorophytes</taxon>
        <taxon>Chlorophyceae</taxon>
        <taxon>CS clade</taxon>
        <taxon>Chlamydomonadales</taxon>
        <taxon>Chlamydomonadaceae</taxon>
        <taxon>Chlamydomonas</taxon>
    </lineage>
</organism>
<dbReference type="STRING" id="1157962.A0A250X654"/>